<evidence type="ECO:0000313" key="11">
    <source>
        <dbReference type="Proteomes" id="UP000266016"/>
    </source>
</evidence>
<evidence type="ECO:0000256" key="2">
    <source>
        <dbReference type="ARBA" id="ARBA00022630"/>
    </source>
</evidence>
<keyword evidence="2 7" id="KW-0285">Flavoprotein</keyword>
<comment type="cofactor">
    <cofactor evidence="8">
        <name>FMN</name>
        <dbReference type="ChEBI" id="CHEBI:58210"/>
    </cofactor>
    <text evidence="8">Binds 1 FMN per subunit.</text>
</comment>
<sequence>MESNLTVEEVIRSRRTIKKFKKDPISLDTLKELLDIAIWAPNHKMREPWRFIAFLDEGKQHLVEVLKNEKEKGKFPRPMKPEKLEQLLSIPAFVVVVMQADPRPMIFEEDFAAVSACIQNFQLAAWERGIGMLWNTDPTIYSPTFHAQIGVKPGEKVVGIMQIGYPDMTPKAQQRTSVEEKLTVITSASQLEENK</sequence>
<dbReference type="PIRSF" id="PIRSF000232">
    <property type="entry name" value="YdjA"/>
    <property type="match status" value="1"/>
</dbReference>
<gene>
    <name evidence="10" type="ORF">D1953_00805</name>
</gene>
<comment type="similarity">
    <text evidence="1 7">Belongs to the nitroreductase family.</text>
</comment>
<dbReference type="Proteomes" id="UP000266016">
    <property type="component" value="Unassembled WGS sequence"/>
</dbReference>
<dbReference type="SUPFAM" id="SSF55469">
    <property type="entry name" value="FMN-dependent nitroreductase-like"/>
    <property type="match status" value="1"/>
</dbReference>
<dbReference type="InterPro" id="IPR029479">
    <property type="entry name" value="Nitroreductase"/>
</dbReference>
<feature type="binding site" evidence="8">
    <location>
        <position position="43"/>
    </location>
    <ligand>
        <name>FMN</name>
        <dbReference type="ChEBI" id="CHEBI:58210"/>
        <note>ligand shared between dimeric partners</note>
    </ligand>
</feature>
<evidence type="ECO:0000256" key="3">
    <source>
        <dbReference type="ARBA" id="ARBA00022643"/>
    </source>
</evidence>
<dbReference type="EC" id="1.-.-.-" evidence="7"/>
<dbReference type="InterPro" id="IPR052530">
    <property type="entry name" value="NAD(P)H_nitroreductase"/>
</dbReference>
<reference evidence="10 11" key="1">
    <citation type="submission" date="2018-08" db="EMBL/GenBank/DDBJ databases">
        <title>Bacillus jemisoniae sp. nov., Bacillus chryseoplanitiae sp. nov., Bacillus resnikiae sp. nov., and Bacillus frankliniae sp. nov., isolated from Viking spacecraft and associated surfaces.</title>
        <authorList>
            <person name="Seuylemezian A."/>
            <person name="Vaishampayan P."/>
        </authorList>
    </citation>
    <scope>NUCLEOTIDE SEQUENCE [LARGE SCALE GENOMIC DNA]</scope>
    <source>
        <strain evidence="10 11">MA001</strain>
    </source>
</reference>
<dbReference type="PANTHER" id="PTHR43821:SF1">
    <property type="entry name" value="NAD(P)H NITROREDUCTASE YDJA-RELATED"/>
    <property type="match status" value="1"/>
</dbReference>
<feature type="binding site" description="in other chain" evidence="8">
    <location>
        <begin position="134"/>
        <end position="136"/>
    </location>
    <ligand>
        <name>FMN</name>
        <dbReference type="ChEBI" id="CHEBI:58210"/>
        <note>ligand shared between dimeric partners</note>
    </ligand>
</feature>
<feature type="domain" description="Nitroreductase" evidence="9">
    <location>
        <begin position="11"/>
        <end position="165"/>
    </location>
</feature>
<keyword evidence="3 7" id="KW-0288">FMN</keyword>
<dbReference type="EMBL" id="QWVS01000002">
    <property type="protein sequence ID" value="RID89508.1"/>
    <property type="molecule type" value="Genomic_DNA"/>
</dbReference>
<feature type="binding site" description="in other chain" evidence="8">
    <location>
        <begin position="14"/>
        <end position="16"/>
    </location>
    <ligand>
        <name>FMN</name>
        <dbReference type="ChEBI" id="CHEBI:58210"/>
        <note>ligand shared between dimeric partners</note>
    </ligand>
</feature>
<proteinExistence type="inferred from homology"/>
<evidence type="ECO:0000256" key="1">
    <source>
        <dbReference type="ARBA" id="ARBA00007118"/>
    </source>
</evidence>
<evidence type="ECO:0000256" key="7">
    <source>
        <dbReference type="PIRNR" id="PIRNR000232"/>
    </source>
</evidence>
<dbReference type="AlphaFoldDB" id="A0A398BLV7"/>
<evidence type="ECO:0000256" key="6">
    <source>
        <dbReference type="ARBA" id="ARBA00023027"/>
    </source>
</evidence>
<dbReference type="CDD" id="cd02135">
    <property type="entry name" value="YdjA-like"/>
    <property type="match status" value="1"/>
</dbReference>
<evidence type="ECO:0000256" key="4">
    <source>
        <dbReference type="ARBA" id="ARBA00022857"/>
    </source>
</evidence>
<dbReference type="PANTHER" id="PTHR43821">
    <property type="entry name" value="NAD(P)H NITROREDUCTASE YDJA-RELATED"/>
    <property type="match status" value="1"/>
</dbReference>
<comment type="caution">
    <text evidence="10">The sequence shown here is derived from an EMBL/GenBank/DDBJ whole genome shotgun (WGS) entry which is preliminary data.</text>
</comment>
<accession>A0A398BLV7</accession>
<organism evidence="10 11">
    <name type="scientific">Peribacillus asahii</name>
    <dbReference type="NCBI Taxonomy" id="228899"/>
    <lineage>
        <taxon>Bacteria</taxon>
        <taxon>Bacillati</taxon>
        <taxon>Bacillota</taxon>
        <taxon>Bacilli</taxon>
        <taxon>Bacillales</taxon>
        <taxon>Bacillaceae</taxon>
        <taxon>Peribacillus</taxon>
    </lineage>
</organism>
<keyword evidence="5 7" id="KW-0560">Oxidoreductase</keyword>
<evidence type="ECO:0000259" key="9">
    <source>
        <dbReference type="Pfam" id="PF00881"/>
    </source>
</evidence>
<evidence type="ECO:0000256" key="8">
    <source>
        <dbReference type="PIRSR" id="PIRSR000232-1"/>
    </source>
</evidence>
<keyword evidence="6 7" id="KW-0520">NAD</keyword>
<name>A0A398BLV7_9BACI</name>
<dbReference type="Pfam" id="PF00881">
    <property type="entry name" value="Nitroreductase"/>
    <property type="match status" value="1"/>
</dbReference>
<evidence type="ECO:0000313" key="10">
    <source>
        <dbReference type="EMBL" id="RID89508.1"/>
    </source>
</evidence>
<keyword evidence="4 7" id="KW-0521">NADP</keyword>
<dbReference type="InterPro" id="IPR026021">
    <property type="entry name" value="YdjA-like"/>
</dbReference>
<evidence type="ECO:0000256" key="5">
    <source>
        <dbReference type="ARBA" id="ARBA00023002"/>
    </source>
</evidence>
<keyword evidence="11" id="KW-1185">Reference proteome</keyword>
<protein>
    <recommendedName>
        <fullName evidence="7">Putative NAD(P)H nitroreductase</fullName>
        <ecNumber evidence="7">1.-.-.-</ecNumber>
    </recommendedName>
</protein>
<dbReference type="GO" id="GO:0016491">
    <property type="term" value="F:oxidoreductase activity"/>
    <property type="evidence" value="ECO:0007669"/>
    <property type="project" value="UniProtKB-UniRule"/>
</dbReference>
<dbReference type="InterPro" id="IPR000415">
    <property type="entry name" value="Nitroreductase-like"/>
</dbReference>
<dbReference type="Gene3D" id="3.40.109.10">
    <property type="entry name" value="NADH Oxidase"/>
    <property type="match status" value="1"/>
</dbReference>